<organism evidence="2 3">
    <name type="scientific">Ideonella dechloratans</name>
    <dbReference type="NCBI Taxonomy" id="36863"/>
    <lineage>
        <taxon>Bacteria</taxon>
        <taxon>Pseudomonadati</taxon>
        <taxon>Pseudomonadota</taxon>
        <taxon>Betaproteobacteria</taxon>
        <taxon>Burkholderiales</taxon>
        <taxon>Sphaerotilaceae</taxon>
        <taxon>Ideonella</taxon>
    </lineage>
</organism>
<dbReference type="InterPro" id="IPR037523">
    <property type="entry name" value="VOC_core"/>
</dbReference>
<reference evidence="2 3" key="1">
    <citation type="submission" date="2019-09" db="EMBL/GenBank/DDBJ databases">
        <title>Draft genome sequences of 48 bacterial type strains from the CCUG.</title>
        <authorList>
            <person name="Tunovic T."/>
            <person name="Pineiro-Iglesias B."/>
            <person name="Unosson C."/>
            <person name="Inganas E."/>
            <person name="Ohlen M."/>
            <person name="Cardew S."/>
            <person name="Jensie-Markopoulos S."/>
            <person name="Salva-Serra F."/>
            <person name="Jaen-Luchoro D."/>
            <person name="Karlsson R."/>
            <person name="Svensson-Stadler L."/>
            <person name="Chun J."/>
            <person name="Moore E."/>
        </authorList>
    </citation>
    <scope>NUCLEOTIDE SEQUENCE [LARGE SCALE GENOMIC DNA]</scope>
    <source>
        <strain evidence="2 3">CCUG 30977</strain>
    </source>
</reference>
<accession>A0A643F7W2</accession>
<dbReference type="EMBL" id="VZPB01000057">
    <property type="protein sequence ID" value="KAB0576509.1"/>
    <property type="molecule type" value="Genomic_DNA"/>
</dbReference>
<dbReference type="Proteomes" id="UP000430120">
    <property type="component" value="Unassembled WGS sequence"/>
</dbReference>
<sequence length="128" mass="14303">MPGPARAGALIYAKDMNRLAVFYEAVLGMRTLHATAELMVIESADFQMVLHALPPTYAERVQISTPPQPREDTALKLFFTVESLAEARERATALGGIVFDDEWAGPRFRVRNACDPEGNVFQLREFYA</sequence>
<keyword evidence="2" id="KW-0560">Oxidoreductase</keyword>
<proteinExistence type="predicted"/>
<dbReference type="Gene3D" id="3.10.180.10">
    <property type="entry name" value="2,3-Dihydroxybiphenyl 1,2-Dioxygenase, domain 1"/>
    <property type="match status" value="1"/>
</dbReference>
<keyword evidence="2" id="KW-0223">Dioxygenase</keyword>
<dbReference type="InterPro" id="IPR029068">
    <property type="entry name" value="Glyas_Bleomycin-R_OHBP_Dase"/>
</dbReference>
<keyword evidence="3" id="KW-1185">Reference proteome</keyword>
<dbReference type="GO" id="GO:0051213">
    <property type="term" value="F:dioxygenase activity"/>
    <property type="evidence" value="ECO:0007669"/>
    <property type="project" value="UniProtKB-KW"/>
</dbReference>
<protein>
    <submittedName>
        <fullName evidence="2">Glyoxalase/bleomycin resistance/dioxygenase family protein</fullName>
    </submittedName>
</protein>
<dbReference type="OrthoDB" id="4762357at2"/>
<gene>
    <name evidence="2" type="ORF">F7Q92_17910</name>
</gene>
<evidence type="ECO:0000313" key="2">
    <source>
        <dbReference type="EMBL" id="KAB0576509.1"/>
    </source>
</evidence>
<dbReference type="InterPro" id="IPR041581">
    <property type="entry name" value="Glyoxalase_6"/>
</dbReference>
<dbReference type="PROSITE" id="PS51819">
    <property type="entry name" value="VOC"/>
    <property type="match status" value="1"/>
</dbReference>
<feature type="domain" description="VOC" evidence="1">
    <location>
        <begin position="3"/>
        <end position="126"/>
    </location>
</feature>
<comment type="caution">
    <text evidence="2">The sequence shown here is derived from an EMBL/GenBank/DDBJ whole genome shotgun (WGS) entry which is preliminary data.</text>
</comment>
<dbReference type="Pfam" id="PF18029">
    <property type="entry name" value="Glyoxalase_6"/>
    <property type="match status" value="1"/>
</dbReference>
<evidence type="ECO:0000313" key="3">
    <source>
        <dbReference type="Proteomes" id="UP000430120"/>
    </source>
</evidence>
<dbReference type="SUPFAM" id="SSF54593">
    <property type="entry name" value="Glyoxalase/Bleomycin resistance protein/Dihydroxybiphenyl dioxygenase"/>
    <property type="match status" value="1"/>
</dbReference>
<evidence type="ECO:0000259" key="1">
    <source>
        <dbReference type="PROSITE" id="PS51819"/>
    </source>
</evidence>
<dbReference type="AlphaFoldDB" id="A0A643F7W2"/>
<name>A0A643F7W2_IDEDE</name>
<dbReference type="RefSeq" id="WP_151125460.1">
    <property type="nucleotide sequence ID" value="NZ_CP088081.1"/>
</dbReference>